<dbReference type="AlphaFoldDB" id="A0A6J7SJ85"/>
<feature type="compositionally biased region" description="Low complexity" evidence="1">
    <location>
        <begin position="101"/>
        <end position="114"/>
    </location>
</feature>
<name>A0A6J7SJ85_9ZZZZ</name>
<reference evidence="2" key="1">
    <citation type="submission" date="2020-05" db="EMBL/GenBank/DDBJ databases">
        <authorList>
            <person name="Chiriac C."/>
            <person name="Salcher M."/>
            <person name="Ghai R."/>
            <person name="Kavagutti S V."/>
        </authorList>
    </citation>
    <scope>NUCLEOTIDE SEQUENCE</scope>
</reference>
<gene>
    <name evidence="2" type="ORF">UFOPK4237_01120</name>
</gene>
<proteinExistence type="predicted"/>
<protein>
    <submittedName>
        <fullName evidence="2">Unannotated protein</fullName>
    </submittedName>
</protein>
<accession>A0A6J7SJ85</accession>
<evidence type="ECO:0000256" key="1">
    <source>
        <dbReference type="SAM" id="MobiDB-lite"/>
    </source>
</evidence>
<dbReference type="EMBL" id="CAFBPZ010000078">
    <property type="protein sequence ID" value="CAB5040320.1"/>
    <property type="molecule type" value="Genomic_DNA"/>
</dbReference>
<organism evidence="2">
    <name type="scientific">freshwater metagenome</name>
    <dbReference type="NCBI Taxonomy" id="449393"/>
    <lineage>
        <taxon>unclassified sequences</taxon>
        <taxon>metagenomes</taxon>
        <taxon>ecological metagenomes</taxon>
    </lineage>
</organism>
<sequence>MLRKQPHPSAAPPGLWPEPPMRPGAPYLHLLHACAVEFDQMRHQTQRQIQHRAPQRLFREPTRPLIETQSLAARPPLSPSHVPLPIRSPRAPRLLERPGYAQPQQQPLALSASQREPPPPGDGSTRPTRPTLPPPCESKTQLGFPSPEPPRLAPRAQALQKHSLPCAPWPTQ</sequence>
<feature type="region of interest" description="Disordered" evidence="1">
    <location>
        <begin position="45"/>
        <end position="172"/>
    </location>
</feature>
<evidence type="ECO:0000313" key="2">
    <source>
        <dbReference type="EMBL" id="CAB5040320.1"/>
    </source>
</evidence>